<dbReference type="PANTHER" id="PTHR43547:SF2">
    <property type="entry name" value="HYBRID SIGNAL TRANSDUCTION HISTIDINE KINASE C"/>
    <property type="match status" value="1"/>
</dbReference>
<feature type="non-terminal residue" evidence="7">
    <location>
        <position position="1"/>
    </location>
</feature>
<dbReference type="FunFam" id="3.30.565.10:FF:000006">
    <property type="entry name" value="Sensor histidine kinase WalK"/>
    <property type="match status" value="1"/>
</dbReference>
<dbReference type="InterPro" id="IPR036890">
    <property type="entry name" value="HATPase_C_sf"/>
</dbReference>
<proteinExistence type="predicted"/>
<sequence>EDQLRRVLYNLLDNAIKYTPSGGKVILIMQPGPKENTVRIGVQDNGPGIASEHLPHIFERFYRVEKSPGSSGAVRGSGLGLAIAKSIVESHGGETGVTSQVNTGTTFWADLPAHE</sequence>
<evidence type="ECO:0000256" key="5">
    <source>
        <dbReference type="ARBA" id="ARBA00022777"/>
    </source>
</evidence>
<keyword evidence="4" id="KW-0808">Transferase</keyword>
<keyword evidence="3" id="KW-0597">Phosphoprotein</keyword>
<dbReference type="CDD" id="cd00075">
    <property type="entry name" value="HATPase"/>
    <property type="match status" value="1"/>
</dbReference>
<dbReference type="PROSITE" id="PS50109">
    <property type="entry name" value="HIS_KIN"/>
    <property type="match status" value="1"/>
</dbReference>
<gene>
    <name evidence="7" type="ORF">S01H1_75643</name>
</gene>
<evidence type="ECO:0000313" key="7">
    <source>
        <dbReference type="EMBL" id="GAG50785.1"/>
    </source>
</evidence>
<organism evidence="7">
    <name type="scientific">marine sediment metagenome</name>
    <dbReference type="NCBI Taxonomy" id="412755"/>
    <lineage>
        <taxon>unclassified sequences</taxon>
        <taxon>metagenomes</taxon>
        <taxon>ecological metagenomes</taxon>
    </lineage>
</organism>
<name>X0Y4U1_9ZZZZ</name>
<dbReference type="Gene3D" id="3.30.565.10">
    <property type="entry name" value="Histidine kinase-like ATPase, C-terminal domain"/>
    <property type="match status" value="1"/>
</dbReference>
<comment type="caution">
    <text evidence="7">The sequence shown here is derived from an EMBL/GenBank/DDBJ whole genome shotgun (WGS) entry which is preliminary data.</text>
</comment>
<evidence type="ECO:0000256" key="3">
    <source>
        <dbReference type="ARBA" id="ARBA00022553"/>
    </source>
</evidence>
<dbReference type="SMART" id="SM00387">
    <property type="entry name" value="HATPase_c"/>
    <property type="match status" value="1"/>
</dbReference>
<dbReference type="InterPro" id="IPR005467">
    <property type="entry name" value="His_kinase_dom"/>
</dbReference>
<dbReference type="Pfam" id="PF02518">
    <property type="entry name" value="HATPase_c"/>
    <property type="match status" value="1"/>
</dbReference>
<dbReference type="EC" id="2.7.13.3" evidence="2"/>
<keyword evidence="5" id="KW-0418">Kinase</keyword>
<comment type="catalytic activity">
    <reaction evidence="1">
        <text>ATP + protein L-histidine = ADP + protein N-phospho-L-histidine.</text>
        <dbReference type="EC" id="2.7.13.3"/>
    </reaction>
</comment>
<dbReference type="PANTHER" id="PTHR43547">
    <property type="entry name" value="TWO-COMPONENT HISTIDINE KINASE"/>
    <property type="match status" value="1"/>
</dbReference>
<dbReference type="GO" id="GO:0000155">
    <property type="term" value="F:phosphorelay sensor kinase activity"/>
    <property type="evidence" value="ECO:0007669"/>
    <property type="project" value="TreeGrafter"/>
</dbReference>
<dbReference type="InterPro" id="IPR004358">
    <property type="entry name" value="Sig_transdc_His_kin-like_C"/>
</dbReference>
<evidence type="ECO:0000256" key="2">
    <source>
        <dbReference type="ARBA" id="ARBA00012438"/>
    </source>
</evidence>
<evidence type="ECO:0000256" key="4">
    <source>
        <dbReference type="ARBA" id="ARBA00022679"/>
    </source>
</evidence>
<feature type="domain" description="Histidine kinase" evidence="6">
    <location>
        <begin position="1"/>
        <end position="115"/>
    </location>
</feature>
<dbReference type="PRINTS" id="PR00344">
    <property type="entry name" value="BCTRLSENSOR"/>
</dbReference>
<evidence type="ECO:0000259" key="6">
    <source>
        <dbReference type="PROSITE" id="PS50109"/>
    </source>
</evidence>
<evidence type="ECO:0000256" key="1">
    <source>
        <dbReference type="ARBA" id="ARBA00000085"/>
    </source>
</evidence>
<dbReference type="SUPFAM" id="SSF55874">
    <property type="entry name" value="ATPase domain of HSP90 chaperone/DNA topoisomerase II/histidine kinase"/>
    <property type="match status" value="1"/>
</dbReference>
<dbReference type="EMBL" id="BARS01050705">
    <property type="protein sequence ID" value="GAG50785.1"/>
    <property type="molecule type" value="Genomic_DNA"/>
</dbReference>
<accession>X0Y4U1</accession>
<dbReference type="InterPro" id="IPR003594">
    <property type="entry name" value="HATPase_dom"/>
</dbReference>
<dbReference type="AlphaFoldDB" id="X0Y4U1"/>
<reference evidence="7" key="1">
    <citation type="journal article" date="2014" name="Front. Microbiol.">
        <title>High frequency of phylogenetically diverse reductive dehalogenase-homologous genes in deep subseafloor sedimentary metagenomes.</title>
        <authorList>
            <person name="Kawai M."/>
            <person name="Futagami T."/>
            <person name="Toyoda A."/>
            <person name="Takaki Y."/>
            <person name="Nishi S."/>
            <person name="Hori S."/>
            <person name="Arai W."/>
            <person name="Tsubouchi T."/>
            <person name="Morono Y."/>
            <person name="Uchiyama I."/>
            <person name="Ito T."/>
            <person name="Fujiyama A."/>
            <person name="Inagaki F."/>
            <person name="Takami H."/>
        </authorList>
    </citation>
    <scope>NUCLEOTIDE SEQUENCE</scope>
    <source>
        <strain evidence="7">Expedition CK06-06</strain>
    </source>
</reference>
<protein>
    <recommendedName>
        <fullName evidence="2">histidine kinase</fullName>
        <ecNumber evidence="2">2.7.13.3</ecNumber>
    </recommendedName>
</protein>